<dbReference type="InterPro" id="IPR011990">
    <property type="entry name" value="TPR-like_helical_dom_sf"/>
</dbReference>
<dbReference type="GO" id="GO:0008276">
    <property type="term" value="F:protein methyltransferase activity"/>
    <property type="evidence" value="ECO:0007669"/>
    <property type="project" value="UniProtKB-ARBA"/>
</dbReference>
<evidence type="ECO:0000256" key="3">
    <source>
        <dbReference type="ARBA" id="ARBA00022691"/>
    </source>
</evidence>
<dbReference type="Gene3D" id="1.10.220.160">
    <property type="match status" value="1"/>
</dbReference>
<evidence type="ECO:0000256" key="1">
    <source>
        <dbReference type="ARBA" id="ARBA00022603"/>
    </source>
</evidence>
<accession>A0A8B8GHC1</accession>
<evidence type="ECO:0000259" key="4">
    <source>
        <dbReference type="PROSITE" id="PS50280"/>
    </source>
</evidence>
<dbReference type="SUPFAM" id="SSF48452">
    <property type="entry name" value="TPR-like"/>
    <property type="match status" value="1"/>
</dbReference>
<keyword evidence="3" id="KW-0949">S-adenosyl-L-methionine</keyword>
<dbReference type="GO" id="GO:0032259">
    <property type="term" value="P:methylation"/>
    <property type="evidence" value="ECO:0007669"/>
    <property type="project" value="UniProtKB-KW"/>
</dbReference>
<dbReference type="GO" id="GO:0005737">
    <property type="term" value="C:cytoplasm"/>
    <property type="evidence" value="ECO:0007669"/>
    <property type="project" value="TreeGrafter"/>
</dbReference>
<keyword evidence="2" id="KW-0808">Transferase</keyword>
<dbReference type="InterPro" id="IPR001214">
    <property type="entry name" value="SET_dom"/>
</dbReference>
<dbReference type="PANTHER" id="PTHR46165">
    <property type="entry name" value="SET AND MYND DOMAIN-CONTAINING PROTEIN 4"/>
    <property type="match status" value="1"/>
</dbReference>
<dbReference type="SUPFAM" id="SSF82199">
    <property type="entry name" value="SET domain"/>
    <property type="match status" value="1"/>
</dbReference>
<dbReference type="InterPro" id="IPR052097">
    <property type="entry name" value="SET-MYND_domain_protein"/>
</dbReference>
<evidence type="ECO:0000256" key="2">
    <source>
        <dbReference type="ARBA" id="ARBA00022679"/>
    </source>
</evidence>
<name>A0A8B8GHC1_9HEMI</name>
<dbReference type="RefSeq" id="XP_025421967.1">
    <property type="nucleotide sequence ID" value="XM_025566182.1"/>
</dbReference>
<dbReference type="GO" id="GO:0005634">
    <property type="term" value="C:nucleus"/>
    <property type="evidence" value="ECO:0007669"/>
    <property type="project" value="TreeGrafter"/>
</dbReference>
<dbReference type="Proteomes" id="UP000694846">
    <property type="component" value="Unplaced"/>
</dbReference>
<reference evidence="6" key="1">
    <citation type="submission" date="2025-08" db="UniProtKB">
        <authorList>
            <consortium name="RefSeq"/>
        </authorList>
    </citation>
    <scope>IDENTIFICATION</scope>
    <source>
        <tissue evidence="6">Whole body</tissue>
    </source>
</reference>
<dbReference type="OrthoDB" id="5945798at2759"/>
<dbReference type="InterPro" id="IPR046341">
    <property type="entry name" value="SET_dom_sf"/>
</dbReference>
<keyword evidence="1" id="KW-0489">Methyltransferase</keyword>
<dbReference type="PROSITE" id="PS50280">
    <property type="entry name" value="SET"/>
    <property type="match status" value="1"/>
</dbReference>
<dbReference type="Pfam" id="PF00856">
    <property type="entry name" value="SET"/>
    <property type="match status" value="1"/>
</dbReference>
<proteinExistence type="predicted"/>
<dbReference type="GO" id="GO:0042826">
    <property type="term" value="F:histone deacetylase binding"/>
    <property type="evidence" value="ECO:0007669"/>
    <property type="project" value="TreeGrafter"/>
</dbReference>
<dbReference type="Gene3D" id="2.170.270.10">
    <property type="entry name" value="SET domain"/>
    <property type="match status" value="1"/>
</dbReference>
<dbReference type="GeneID" id="112691780"/>
<dbReference type="SUPFAM" id="SSF144232">
    <property type="entry name" value="HIT/MYND zinc finger-like"/>
    <property type="match status" value="1"/>
</dbReference>
<dbReference type="Gene3D" id="6.10.140.2220">
    <property type="match status" value="1"/>
</dbReference>
<evidence type="ECO:0000313" key="6">
    <source>
        <dbReference type="RefSeq" id="XP_025421967.1"/>
    </source>
</evidence>
<dbReference type="GO" id="GO:0008757">
    <property type="term" value="F:S-adenosylmethionine-dependent methyltransferase activity"/>
    <property type="evidence" value="ECO:0007669"/>
    <property type="project" value="UniProtKB-ARBA"/>
</dbReference>
<keyword evidence="5" id="KW-1185">Reference proteome</keyword>
<feature type="domain" description="SET" evidence="4">
    <location>
        <begin position="217"/>
        <end position="515"/>
    </location>
</feature>
<protein>
    <submittedName>
        <fullName evidence="6">Uncharacterized protein LOC112691780</fullName>
    </submittedName>
</protein>
<dbReference type="PANTHER" id="PTHR46165:SF7">
    <property type="entry name" value="SET AND MYND DOMAIN-CONTAINING PROTEIN 4"/>
    <property type="match status" value="1"/>
</dbReference>
<dbReference type="AlphaFoldDB" id="A0A8B8GHC1"/>
<evidence type="ECO:0000313" key="5">
    <source>
        <dbReference type="Proteomes" id="UP000694846"/>
    </source>
</evidence>
<sequence>MDPDFSFYSRRFRMTGSLDNVYETLAGLDSPELRFAYARDLLKVHGMLPTELMRPGKELMIKREMTDKLLRIGHEHFHGRDFVLALKTYTKCVKYTEPGTVQHAYALAYRSAVYYHLWKLPLEVRYELCLTDIRRAIESQYPTQLLYKLYEQAGHTEYNLGRGEKAKLNYSECLKRLDDGVMTAEQRSQHKKLIKEYIKKCDDLEERNIPVDQHSIEKLSGGKHPVIPALSKLVKLQCSPTMGRGVFATEDINPGDVVAVDEPYISGASLHNSLLCHYDKCMKLTCSIIPCPNCSLVYFCSKECMQKANEDGHALECPIMFSIKSLPGDINLNQLAMRWFVREYFKLNLINYYVLVKKLLEIYKEPMVRGFSDSHVYNSENFVTAFSMHCNEKEISMDLLLFYFCLGAVMFEYLMISGIDIPNSYLNTIGASLVRMLFILDTHCRKLTVNAPCIPAELTKRSTLPIAYSLYPTIYLFNHSCDPNIRCSGDMSDRIRVMKAIQPIPKGSQLLMSYGVDFKKENKETRINELSDLFKFNCECQACVENWPINCYTPIRLTSLNLLNVNLADTITKECKKFMELTTNESFKQAPHLHLNYLYDFLKLLFCNVKRPFKLYENCVTWICIAHTSVKIKDLELLDLSL</sequence>
<dbReference type="GO" id="GO:0008170">
    <property type="term" value="F:N-methyltransferase activity"/>
    <property type="evidence" value="ECO:0007669"/>
    <property type="project" value="UniProtKB-ARBA"/>
</dbReference>
<organism evidence="5 6">
    <name type="scientific">Sipha flava</name>
    <name type="common">yellow sugarcane aphid</name>
    <dbReference type="NCBI Taxonomy" id="143950"/>
    <lineage>
        <taxon>Eukaryota</taxon>
        <taxon>Metazoa</taxon>
        <taxon>Ecdysozoa</taxon>
        <taxon>Arthropoda</taxon>
        <taxon>Hexapoda</taxon>
        <taxon>Insecta</taxon>
        <taxon>Pterygota</taxon>
        <taxon>Neoptera</taxon>
        <taxon>Paraneoptera</taxon>
        <taxon>Hemiptera</taxon>
        <taxon>Sternorrhyncha</taxon>
        <taxon>Aphidomorpha</taxon>
        <taxon>Aphidoidea</taxon>
        <taxon>Aphididae</taxon>
        <taxon>Sipha</taxon>
    </lineage>
</organism>
<dbReference type="Gene3D" id="1.25.40.10">
    <property type="entry name" value="Tetratricopeptide repeat domain"/>
    <property type="match status" value="1"/>
</dbReference>
<gene>
    <name evidence="6" type="primary">LOC112691780</name>
</gene>